<name>A0A917WA77_9RHOB</name>
<dbReference type="Pfam" id="PF07700">
    <property type="entry name" value="HNOB"/>
    <property type="match status" value="1"/>
</dbReference>
<feature type="domain" description="Heme NO-binding" evidence="1">
    <location>
        <begin position="7"/>
        <end position="167"/>
    </location>
</feature>
<dbReference type="PANTHER" id="PTHR45655:SF13">
    <property type="entry name" value="SOLUBLE GUANYLATE CYCLASE GCY-32-RELATED"/>
    <property type="match status" value="1"/>
</dbReference>
<dbReference type="GO" id="GO:0070482">
    <property type="term" value="P:response to oxygen levels"/>
    <property type="evidence" value="ECO:0007669"/>
    <property type="project" value="TreeGrafter"/>
</dbReference>
<dbReference type="GO" id="GO:0008074">
    <property type="term" value="C:guanylate cyclase complex, soluble"/>
    <property type="evidence" value="ECO:0007669"/>
    <property type="project" value="TreeGrafter"/>
</dbReference>
<dbReference type="GO" id="GO:0020037">
    <property type="term" value="F:heme binding"/>
    <property type="evidence" value="ECO:0007669"/>
    <property type="project" value="InterPro"/>
</dbReference>
<reference evidence="2" key="1">
    <citation type="journal article" date="2014" name="Int. J. Syst. Evol. Microbiol.">
        <title>Complete genome sequence of Corynebacterium casei LMG S-19264T (=DSM 44701T), isolated from a smear-ripened cheese.</title>
        <authorList>
            <consortium name="US DOE Joint Genome Institute (JGI-PGF)"/>
            <person name="Walter F."/>
            <person name="Albersmeier A."/>
            <person name="Kalinowski J."/>
            <person name="Ruckert C."/>
        </authorList>
    </citation>
    <scope>NUCLEOTIDE SEQUENCE</scope>
    <source>
        <strain evidence="2">CGMCC 1.6293</strain>
    </source>
</reference>
<organism evidence="2 3">
    <name type="scientific">Pseudooceanicola nanhaiensis</name>
    <dbReference type="NCBI Taxonomy" id="375761"/>
    <lineage>
        <taxon>Bacteria</taxon>
        <taxon>Pseudomonadati</taxon>
        <taxon>Pseudomonadota</taxon>
        <taxon>Alphaproteobacteria</taxon>
        <taxon>Rhodobacterales</taxon>
        <taxon>Paracoccaceae</taxon>
        <taxon>Pseudooceanicola</taxon>
    </lineage>
</organism>
<dbReference type="InterPro" id="IPR011644">
    <property type="entry name" value="Heme_NO-bd"/>
</dbReference>
<keyword evidence="3" id="KW-1185">Reference proteome</keyword>
<dbReference type="InterPro" id="IPR024096">
    <property type="entry name" value="NO_sig/Golgi_transp_ligand-bd"/>
</dbReference>
<protein>
    <recommendedName>
        <fullName evidence="1">Heme NO-binding domain-containing protein</fullName>
    </recommendedName>
</protein>
<evidence type="ECO:0000313" key="3">
    <source>
        <dbReference type="Proteomes" id="UP000649829"/>
    </source>
</evidence>
<dbReference type="PANTHER" id="PTHR45655">
    <property type="entry name" value="GUANYLATE CYCLASE SOLUBLE SUBUNIT BETA-2"/>
    <property type="match status" value="1"/>
</dbReference>
<gene>
    <name evidence="2" type="ORF">GCM10011534_03720</name>
</gene>
<dbReference type="SUPFAM" id="SSF111126">
    <property type="entry name" value="Ligand-binding domain in the NO signalling and Golgi transport"/>
    <property type="match status" value="1"/>
</dbReference>
<proteinExistence type="predicted"/>
<dbReference type="EMBL" id="BMLF01000001">
    <property type="protein sequence ID" value="GGL85080.1"/>
    <property type="molecule type" value="Genomic_DNA"/>
</dbReference>
<dbReference type="GO" id="GO:0019934">
    <property type="term" value="P:cGMP-mediated signaling"/>
    <property type="evidence" value="ECO:0007669"/>
    <property type="project" value="TreeGrafter"/>
</dbReference>
<reference evidence="2" key="2">
    <citation type="submission" date="2020-09" db="EMBL/GenBank/DDBJ databases">
        <authorList>
            <person name="Sun Q."/>
            <person name="Zhou Y."/>
        </authorList>
    </citation>
    <scope>NUCLEOTIDE SEQUENCE</scope>
    <source>
        <strain evidence="2">CGMCC 1.6293</strain>
    </source>
</reference>
<dbReference type="AlphaFoldDB" id="A0A917WA77"/>
<dbReference type="Proteomes" id="UP000649829">
    <property type="component" value="Unassembled WGS sequence"/>
</dbReference>
<evidence type="ECO:0000313" key="2">
    <source>
        <dbReference type="EMBL" id="GGL85080.1"/>
    </source>
</evidence>
<comment type="caution">
    <text evidence="2">The sequence shown here is derived from an EMBL/GenBank/DDBJ whole genome shotgun (WGS) entry which is preliminary data.</text>
</comment>
<dbReference type="InterPro" id="IPR038158">
    <property type="entry name" value="H-NOX_domain_sf"/>
</dbReference>
<evidence type="ECO:0000259" key="1">
    <source>
        <dbReference type="Pfam" id="PF07700"/>
    </source>
</evidence>
<dbReference type="Gene3D" id="3.90.1520.10">
    <property type="entry name" value="H-NOX domain"/>
    <property type="match status" value="1"/>
</dbReference>
<sequence length="199" mass="21537">MDGMIHGLFNKALQRFASDTYGASLWVRVAAGAGLPQPDVEAMMPADQASTEALLRGLSDALDRPRDAVLEDVGIYLVSHPSSAGIRRLLRFCGAGFEEFLHSLDDLPDRARLAVAELDLPALELRQCGPDRYSLSCRPHMRGLGHVLVGLLRAMADDYGALVTLEHREAGQGREVIEIALVLAAFTEGREFDLGARAG</sequence>
<dbReference type="GO" id="GO:0004383">
    <property type="term" value="F:guanylate cyclase activity"/>
    <property type="evidence" value="ECO:0007669"/>
    <property type="project" value="TreeGrafter"/>
</dbReference>
<accession>A0A917WA77</accession>